<organism evidence="1 2">
    <name type="scientific">Racocetra persica</name>
    <dbReference type="NCBI Taxonomy" id="160502"/>
    <lineage>
        <taxon>Eukaryota</taxon>
        <taxon>Fungi</taxon>
        <taxon>Fungi incertae sedis</taxon>
        <taxon>Mucoromycota</taxon>
        <taxon>Glomeromycotina</taxon>
        <taxon>Glomeromycetes</taxon>
        <taxon>Diversisporales</taxon>
        <taxon>Gigasporaceae</taxon>
        <taxon>Racocetra</taxon>
    </lineage>
</organism>
<evidence type="ECO:0000313" key="1">
    <source>
        <dbReference type="EMBL" id="CAG8553407.1"/>
    </source>
</evidence>
<name>A0ACA9LZQ8_9GLOM</name>
<reference evidence="1" key="1">
    <citation type="submission" date="2021-06" db="EMBL/GenBank/DDBJ databases">
        <authorList>
            <person name="Kallberg Y."/>
            <person name="Tangrot J."/>
            <person name="Rosling A."/>
        </authorList>
    </citation>
    <scope>NUCLEOTIDE SEQUENCE</scope>
    <source>
        <strain evidence="1">MA461A</strain>
    </source>
</reference>
<accession>A0ACA9LZQ8</accession>
<proteinExistence type="predicted"/>
<dbReference type="EMBL" id="CAJVQC010005382">
    <property type="protein sequence ID" value="CAG8553407.1"/>
    <property type="molecule type" value="Genomic_DNA"/>
</dbReference>
<comment type="caution">
    <text evidence="1">The sequence shown here is derived from an EMBL/GenBank/DDBJ whole genome shotgun (WGS) entry which is preliminary data.</text>
</comment>
<gene>
    <name evidence="1" type="ORF">RPERSI_LOCUS4055</name>
</gene>
<dbReference type="Proteomes" id="UP000789920">
    <property type="component" value="Unassembled WGS sequence"/>
</dbReference>
<sequence length="436" mass="50082">MSSLKWIVISDEYNEGQSDNINEVLLSDINIKVEENATSLLCTRNETVNLISIFGPARYVTIIIFMTSSAIETVTTGVDISEIFVPLKEFSKLNDNKDIDSNTLVGFVDTEGQDSDDFDIYLFSPILVTSKIVIFWWPGTLLIDTILNSLGAMTNSAKRITRDAHCQHQNTKPYSHLHIIFRSWKNNSTPEDVKKLLLEPQEVKREKDKEHNSIHEMLSDCFESIDIWLFPNNGLMQDREKSLFEDFSDNWKQTFKDMRKKFSDQLSINEPKHGAGRMQIARAKTLAKNALNDFNALVNEMDPQYKADGCDNEGIDTYLYVELKNFKENLKLEGLSDNVVNEICADYNKSISLIVNELKNKIATLTIEVQNFQIRIDESLSVIVRKSDLTKSLKKLTQQLWNDFNDMTKDIPKGFVQQHREKLENYLQRKSSVSHG</sequence>
<keyword evidence="2" id="KW-1185">Reference proteome</keyword>
<evidence type="ECO:0000313" key="2">
    <source>
        <dbReference type="Proteomes" id="UP000789920"/>
    </source>
</evidence>
<protein>
    <submittedName>
        <fullName evidence="1">25422_t:CDS:1</fullName>
    </submittedName>
</protein>